<reference evidence="2" key="1">
    <citation type="submission" date="2016-10" db="EMBL/GenBank/DDBJ databases">
        <authorList>
            <person name="Varghese N."/>
            <person name="Submissions S."/>
        </authorList>
    </citation>
    <scope>NUCLEOTIDE SEQUENCE [LARGE SCALE GENOMIC DNA]</scope>
    <source>
        <strain evidence="2">OK042</strain>
    </source>
</reference>
<protein>
    <submittedName>
        <fullName evidence="1">Uncharacterized protein</fullName>
    </submittedName>
</protein>
<evidence type="ECO:0000313" key="2">
    <source>
        <dbReference type="Proteomes" id="UP000198915"/>
    </source>
</evidence>
<dbReference type="Proteomes" id="UP000198915">
    <property type="component" value="Unassembled WGS sequence"/>
</dbReference>
<accession>A0A1I3L408</accession>
<keyword evidence="2" id="KW-1185">Reference proteome</keyword>
<sequence>MILNEELITAFIKDFCFNQLGYMKGFSISVEPNVHYEPQTVVEIPLIKSEYEERR</sequence>
<dbReference type="AlphaFoldDB" id="A0A1I3L408"/>
<proteinExistence type="predicted"/>
<dbReference type="EMBL" id="FORT01000001">
    <property type="protein sequence ID" value="SFI79490.1"/>
    <property type="molecule type" value="Genomic_DNA"/>
</dbReference>
<evidence type="ECO:0000313" key="1">
    <source>
        <dbReference type="EMBL" id="SFI79490.1"/>
    </source>
</evidence>
<gene>
    <name evidence="1" type="ORF">SAMN05518846_101180</name>
</gene>
<organism evidence="1 2">
    <name type="scientific">Brevibacillus centrosporus</name>
    <dbReference type="NCBI Taxonomy" id="54910"/>
    <lineage>
        <taxon>Bacteria</taxon>
        <taxon>Bacillati</taxon>
        <taxon>Bacillota</taxon>
        <taxon>Bacilli</taxon>
        <taxon>Bacillales</taxon>
        <taxon>Paenibacillaceae</taxon>
        <taxon>Brevibacillus</taxon>
    </lineage>
</organism>
<name>A0A1I3L408_9BACL</name>